<evidence type="ECO:0000313" key="6">
    <source>
        <dbReference type="EMBL" id="KAF2484753.1"/>
    </source>
</evidence>
<dbReference type="Pfam" id="PF00891">
    <property type="entry name" value="Methyltransf_2"/>
    <property type="match status" value="1"/>
</dbReference>
<dbReference type="Proteomes" id="UP000799767">
    <property type="component" value="Unassembled WGS sequence"/>
</dbReference>
<dbReference type="Gene3D" id="3.40.50.150">
    <property type="entry name" value="Vaccinia Virus protein VP39"/>
    <property type="match status" value="1"/>
</dbReference>
<keyword evidence="2 6" id="KW-0808">Transferase</keyword>
<dbReference type="GeneID" id="54470452"/>
<dbReference type="InterPro" id="IPR029063">
    <property type="entry name" value="SAM-dependent_MTases_sf"/>
</dbReference>
<evidence type="ECO:0000259" key="4">
    <source>
        <dbReference type="Pfam" id="PF00891"/>
    </source>
</evidence>
<dbReference type="InterPro" id="IPR036390">
    <property type="entry name" value="WH_DNA-bd_sf"/>
</dbReference>
<dbReference type="AlphaFoldDB" id="A0A6A6PZ68"/>
<dbReference type="RefSeq" id="XP_033591322.1">
    <property type="nucleotide sequence ID" value="XM_033729450.1"/>
</dbReference>
<proteinExistence type="predicted"/>
<feature type="domain" description="O-methyltransferase C-terminal" evidence="4">
    <location>
        <begin position="238"/>
        <end position="415"/>
    </location>
</feature>
<keyword evidence="1 6" id="KW-0489">Methyltransferase</keyword>
<dbReference type="OrthoDB" id="1606438at2759"/>
<name>A0A6A6PZ68_9PEZI</name>
<dbReference type="SUPFAM" id="SSF46785">
    <property type="entry name" value="Winged helix' DNA-binding domain"/>
    <property type="match status" value="1"/>
</dbReference>
<evidence type="ECO:0000256" key="1">
    <source>
        <dbReference type="ARBA" id="ARBA00022603"/>
    </source>
</evidence>
<dbReference type="Gene3D" id="1.10.10.10">
    <property type="entry name" value="Winged helix-like DNA-binding domain superfamily/Winged helix DNA-binding domain"/>
    <property type="match status" value="1"/>
</dbReference>
<evidence type="ECO:0000313" key="7">
    <source>
        <dbReference type="Proteomes" id="UP000799767"/>
    </source>
</evidence>
<organism evidence="6 7">
    <name type="scientific">Neohortaea acidophila</name>
    <dbReference type="NCBI Taxonomy" id="245834"/>
    <lineage>
        <taxon>Eukaryota</taxon>
        <taxon>Fungi</taxon>
        <taxon>Dikarya</taxon>
        <taxon>Ascomycota</taxon>
        <taxon>Pezizomycotina</taxon>
        <taxon>Dothideomycetes</taxon>
        <taxon>Dothideomycetidae</taxon>
        <taxon>Mycosphaerellales</taxon>
        <taxon>Teratosphaeriaceae</taxon>
        <taxon>Neohortaea</taxon>
    </lineage>
</organism>
<dbReference type="GO" id="GO:0032259">
    <property type="term" value="P:methylation"/>
    <property type="evidence" value="ECO:0007669"/>
    <property type="project" value="UniProtKB-KW"/>
</dbReference>
<dbReference type="InterPro" id="IPR016461">
    <property type="entry name" value="COMT-like"/>
</dbReference>
<dbReference type="GO" id="GO:0008171">
    <property type="term" value="F:O-methyltransferase activity"/>
    <property type="evidence" value="ECO:0007669"/>
    <property type="project" value="InterPro"/>
</dbReference>
<dbReference type="InterPro" id="IPR036388">
    <property type="entry name" value="WH-like_DNA-bd_sf"/>
</dbReference>
<keyword evidence="7" id="KW-1185">Reference proteome</keyword>
<dbReference type="EMBL" id="MU001634">
    <property type="protein sequence ID" value="KAF2484753.1"/>
    <property type="molecule type" value="Genomic_DNA"/>
</dbReference>
<feature type="domain" description="O-methyltransferase dimerisation" evidence="5">
    <location>
        <begin position="98"/>
        <end position="169"/>
    </location>
</feature>
<gene>
    <name evidence="6" type="ORF">BDY17DRAFT_134924</name>
</gene>
<evidence type="ECO:0000259" key="5">
    <source>
        <dbReference type="Pfam" id="PF08100"/>
    </source>
</evidence>
<evidence type="ECO:0000256" key="3">
    <source>
        <dbReference type="ARBA" id="ARBA00022691"/>
    </source>
</evidence>
<evidence type="ECO:0000256" key="2">
    <source>
        <dbReference type="ARBA" id="ARBA00022679"/>
    </source>
</evidence>
<dbReference type="InterPro" id="IPR001077">
    <property type="entry name" value="COMT_C"/>
</dbReference>
<accession>A0A6A6PZ68</accession>
<sequence>MDFRNPFASNGIKPSTTPIIVSLAEDILHWAHIIADHFSDNNLPQPSFALDGPDDYPTNLPINVQDARIQLRAATSFLAALAAGPKANIMWTVWNYHDISTLMYINHFRIADAVPLTGSISFADVAAATKTPESQLKRILRYAALNHIFAEPEPGRVAHTPASRQLVTSQHVQSWIGVRTEETGPASFSLVAATEKWGGDAMEREQTPYSLAHCDGKLSRFDYLALPGNQHREARFANLMRALQATEGYKLDYTVQGYNWQDLGDGATVVDVGGSMGATAQAIAQATNLNFIVQDLPGVVAKGREALPAEFASRIEFMPYDFFESTQPVPDAAAYVFRQIFHDWTDKYAARALRNTASILRAGQKLIIVDVVMPPPGSVNAHIETQLRRSDMEMMVQFNALEREAADWEALIKMADERLEVTSISKPPGSHNSIVEVVVGAGGLAKTVEKKPSLTYGRRGSLLYADTSEMGPSRRDSLTYVNTVGAA</sequence>
<dbReference type="SUPFAM" id="SSF53335">
    <property type="entry name" value="S-adenosyl-L-methionine-dependent methyltransferases"/>
    <property type="match status" value="1"/>
</dbReference>
<protein>
    <submittedName>
        <fullName evidence="6">O-methyltransferase-domain-containing protein</fullName>
    </submittedName>
</protein>
<dbReference type="InterPro" id="IPR012967">
    <property type="entry name" value="COMT_dimerisation"/>
</dbReference>
<dbReference type="Pfam" id="PF08100">
    <property type="entry name" value="Dimerisation"/>
    <property type="match status" value="1"/>
</dbReference>
<reference evidence="6" key="1">
    <citation type="journal article" date="2020" name="Stud. Mycol.">
        <title>101 Dothideomycetes genomes: a test case for predicting lifestyles and emergence of pathogens.</title>
        <authorList>
            <person name="Haridas S."/>
            <person name="Albert R."/>
            <person name="Binder M."/>
            <person name="Bloem J."/>
            <person name="Labutti K."/>
            <person name="Salamov A."/>
            <person name="Andreopoulos B."/>
            <person name="Baker S."/>
            <person name="Barry K."/>
            <person name="Bills G."/>
            <person name="Bluhm B."/>
            <person name="Cannon C."/>
            <person name="Castanera R."/>
            <person name="Culley D."/>
            <person name="Daum C."/>
            <person name="Ezra D."/>
            <person name="Gonzalez J."/>
            <person name="Henrissat B."/>
            <person name="Kuo A."/>
            <person name="Liang C."/>
            <person name="Lipzen A."/>
            <person name="Lutzoni F."/>
            <person name="Magnuson J."/>
            <person name="Mondo S."/>
            <person name="Nolan M."/>
            <person name="Ohm R."/>
            <person name="Pangilinan J."/>
            <person name="Park H.-J."/>
            <person name="Ramirez L."/>
            <person name="Alfaro M."/>
            <person name="Sun H."/>
            <person name="Tritt A."/>
            <person name="Yoshinaga Y."/>
            <person name="Zwiers L.-H."/>
            <person name="Turgeon B."/>
            <person name="Goodwin S."/>
            <person name="Spatafora J."/>
            <person name="Crous P."/>
            <person name="Grigoriev I."/>
        </authorList>
    </citation>
    <scope>NUCLEOTIDE SEQUENCE</scope>
    <source>
        <strain evidence="6">CBS 113389</strain>
    </source>
</reference>
<dbReference type="PROSITE" id="PS51683">
    <property type="entry name" value="SAM_OMT_II"/>
    <property type="match status" value="1"/>
</dbReference>
<dbReference type="PANTHER" id="PTHR43712:SF16">
    <property type="entry name" value="O-METHYLTRANSFERASE ELCB"/>
    <property type="match status" value="1"/>
</dbReference>
<keyword evidence="3" id="KW-0949">S-adenosyl-L-methionine</keyword>
<dbReference type="PANTHER" id="PTHR43712">
    <property type="entry name" value="PUTATIVE (AFU_ORTHOLOGUE AFUA_4G14580)-RELATED"/>
    <property type="match status" value="1"/>
</dbReference>